<reference evidence="1 2" key="1">
    <citation type="submission" date="2021-12" db="EMBL/GenBank/DDBJ databases">
        <title>Genome seq of P8.</title>
        <authorList>
            <person name="Seo T."/>
        </authorList>
    </citation>
    <scope>NUCLEOTIDE SEQUENCE [LARGE SCALE GENOMIC DNA]</scope>
    <source>
        <strain evidence="1 2">P8</strain>
    </source>
</reference>
<evidence type="ECO:0000313" key="2">
    <source>
        <dbReference type="Proteomes" id="UP001200741"/>
    </source>
</evidence>
<organism evidence="1 2">
    <name type="scientific">Pelomonas cellulosilytica</name>
    <dbReference type="NCBI Taxonomy" id="2906762"/>
    <lineage>
        <taxon>Bacteria</taxon>
        <taxon>Pseudomonadati</taxon>
        <taxon>Pseudomonadota</taxon>
        <taxon>Betaproteobacteria</taxon>
        <taxon>Burkholderiales</taxon>
        <taxon>Sphaerotilaceae</taxon>
        <taxon>Roseateles</taxon>
    </lineage>
</organism>
<protein>
    <submittedName>
        <fullName evidence="1">Uncharacterized protein</fullName>
    </submittedName>
</protein>
<accession>A0ABS8XQX1</accession>
<comment type="caution">
    <text evidence="1">The sequence shown here is derived from an EMBL/GenBank/DDBJ whole genome shotgun (WGS) entry which is preliminary data.</text>
</comment>
<name>A0ABS8XQX1_9BURK</name>
<dbReference type="RefSeq" id="WP_233369708.1">
    <property type="nucleotide sequence ID" value="NZ_JAJTWU010000001.1"/>
</dbReference>
<sequence length="61" mass="7003">MIIFLDVLFAEVFCQASRTRKARREAGRVMERRGFTTRFQAPLDAKARPRVAAAHRLAVSR</sequence>
<keyword evidence="2" id="KW-1185">Reference proteome</keyword>
<dbReference type="Proteomes" id="UP001200741">
    <property type="component" value="Unassembled WGS sequence"/>
</dbReference>
<dbReference type="EMBL" id="JAJTWU010000001">
    <property type="protein sequence ID" value="MCE4552996.1"/>
    <property type="molecule type" value="Genomic_DNA"/>
</dbReference>
<gene>
    <name evidence="1" type="ORF">LXT13_00855</name>
</gene>
<evidence type="ECO:0000313" key="1">
    <source>
        <dbReference type="EMBL" id="MCE4552996.1"/>
    </source>
</evidence>
<proteinExistence type="predicted"/>